<dbReference type="Proteomes" id="UP000324748">
    <property type="component" value="Unassembled WGS sequence"/>
</dbReference>
<proteinExistence type="predicted"/>
<dbReference type="PANTHER" id="PTHR23272">
    <property type="entry name" value="BED FINGER-RELATED"/>
    <property type="match status" value="1"/>
</dbReference>
<dbReference type="PANTHER" id="PTHR23272:SF161">
    <property type="entry name" value="ZINC FINGER BED DOMAIN-CONTAINING PROTEIN RICESLEEPER 1-LIKE"/>
    <property type="match status" value="1"/>
</dbReference>
<dbReference type="Pfam" id="PF14372">
    <property type="entry name" value="hAT-like_RNase-H"/>
    <property type="match status" value="1"/>
</dbReference>
<dbReference type="InterPro" id="IPR025525">
    <property type="entry name" value="hAT-like_transposase_RNase-H"/>
</dbReference>
<organism evidence="2 3">
    <name type="scientific">Puccinia graminis f. sp. tritici</name>
    <dbReference type="NCBI Taxonomy" id="56615"/>
    <lineage>
        <taxon>Eukaryota</taxon>
        <taxon>Fungi</taxon>
        <taxon>Dikarya</taxon>
        <taxon>Basidiomycota</taxon>
        <taxon>Pucciniomycotina</taxon>
        <taxon>Pucciniomycetes</taxon>
        <taxon>Pucciniales</taxon>
        <taxon>Pucciniaceae</taxon>
        <taxon>Puccinia</taxon>
    </lineage>
</organism>
<name>A0A5B0MA18_PUCGR</name>
<dbReference type="GO" id="GO:0003677">
    <property type="term" value="F:DNA binding"/>
    <property type="evidence" value="ECO:0007669"/>
    <property type="project" value="InterPro"/>
</dbReference>
<protein>
    <recommendedName>
        <fullName evidence="1">hAT-like transposase RNase-H fold domain-containing protein</fullName>
    </recommendedName>
</protein>
<sequence>MQEKYNKYRLKMEDFAEITAVFDPRCKLVIIELMLLKEISSEAAEESLSRIKKDLLNFYSKFVHTLPAEPAKNNNNTLKNQNKTVETNDNDFNDFLASKHANDKITGTKLAFLTSGRVLGDFRSQMVANTLKALVCGQDWFCSKEDVNNNKDDEEEESDDDIELGKMLGRLNPNPTFIY</sequence>
<dbReference type="AlphaFoldDB" id="A0A5B0MA18"/>
<feature type="domain" description="hAT-like transposase RNase-H fold" evidence="1">
    <location>
        <begin position="1"/>
        <end position="60"/>
    </location>
</feature>
<keyword evidence="3" id="KW-1185">Reference proteome</keyword>
<evidence type="ECO:0000259" key="1">
    <source>
        <dbReference type="Pfam" id="PF14372"/>
    </source>
</evidence>
<accession>A0A5B0MA18</accession>
<gene>
    <name evidence="2" type="ORF">PGT21_021433</name>
</gene>
<evidence type="ECO:0000313" key="3">
    <source>
        <dbReference type="Proteomes" id="UP000324748"/>
    </source>
</evidence>
<evidence type="ECO:0000313" key="2">
    <source>
        <dbReference type="EMBL" id="KAA1073665.1"/>
    </source>
</evidence>
<reference evidence="2 3" key="1">
    <citation type="submission" date="2019-05" db="EMBL/GenBank/DDBJ databases">
        <title>Emergence of the Ug99 lineage of the wheat stem rust pathogen through somatic hybridization.</title>
        <authorList>
            <person name="Li F."/>
            <person name="Upadhyaya N.M."/>
            <person name="Sperschneider J."/>
            <person name="Matny O."/>
            <person name="Nguyen-Phuc H."/>
            <person name="Mago R."/>
            <person name="Raley C."/>
            <person name="Miller M.E."/>
            <person name="Silverstein K.A.T."/>
            <person name="Henningsen E."/>
            <person name="Hirsch C.D."/>
            <person name="Visser B."/>
            <person name="Pretorius Z.A."/>
            <person name="Steffenson B.J."/>
            <person name="Schwessinger B."/>
            <person name="Dodds P.N."/>
            <person name="Figueroa M."/>
        </authorList>
    </citation>
    <scope>NUCLEOTIDE SEQUENCE [LARGE SCALE GENOMIC DNA]</scope>
    <source>
        <strain evidence="2">21-0</strain>
    </source>
</reference>
<dbReference type="EMBL" id="VSWC01000158">
    <property type="protein sequence ID" value="KAA1073665.1"/>
    <property type="molecule type" value="Genomic_DNA"/>
</dbReference>
<comment type="caution">
    <text evidence="2">The sequence shown here is derived from an EMBL/GenBank/DDBJ whole genome shotgun (WGS) entry which is preliminary data.</text>
</comment>